<proteinExistence type="predicted"/>
<dbReference type="SUPFAM" id="SSF160719">
    <property type="entry name" value="gpW/gp25-like"/>
    <property type="match status" value="1"/>
</dbReference>
<protein>
    <submittedName>
        <fullName evidence="2">Type VI secretion system baseplate subunit TssE</fullName>
    </submittedName>
</protein>
<comment type="caution">
    <text evidence="2">The sequence shown here is derived from an EMBL/GenBank/DDBJ whole genome shotgun (WGS) entry which is preliminary data.</text>
</comment>
<dbReference type="InterPro" id="IPR053176">
    <property type="entry name" value="T6SS_TssE1-like"/>
</dbReference>
<accession>A0A2N7TFQ4</accession>
<dbReference type="EMBL" id="PNRE01000103">
    <property type="protein sequence ID" value="PMR67016.1"/>
    <property type="molecule type" value="Genomic_DNA"/>
</dbReference>
<dbReference type="NCBIfam" id="TIGR03357">
    <property type="entry name" value="VI_zyme"/>
    <property type="match status" value="1"/>
</dbReference>
<sequence length="259" mass="29482">MPGGGRPGRDMPELVNKEALQPSLLDRLTDRARFVERLGLAYRDEALDEAGLTRDMLRDMLATLGIERVMDEDQDGIECWENHPEKRPFRQVLELRPRPQAPPLAALVDVRRRRLVANRDESRDDRVISSRRLRQLVLRDLGWLLNTGCMTDVVGLEDYPHIARSVLNYGVPETAGMHLSGADSPLLAERLRAAIERFEPRLRHVLVTPVEQDADGPRNTLAFVIEGELWGQPLPEQLYLHTELDLHDASVTVREVAER</sequence>
<dbReference type="PANTHER" id="PTHR38595:SF1">
    <property type="entry name" value="TYPE VI SECRETION SYSTEM COMPONENT TSSE1"/>
    <property type="match status" value="1"/>
</dbReference>
<dbReference type="PANTHER" id="PTHR38595">
    <property type="entry name" value="CYTOPLASMIC PROTEIN-RELATED"/>
    <property type="match status" value="1"/>
</dbReference>
<dbReference type="InterPro" id="IPR007048">
    <property type="entry name" value="IraD/Gp25-like"/>
</dbReference>
<keyword evidence="3" id="KW-1185">Reference proteome</keyword>
<dbReference type="AlphaFoldDB" id="A0A2N7TFQ4"/>
<reference evidence="2 3" key="1">
    <citation type="submission" date="2018-01" db="EMBL/GenBank/DDBJ databases">
        <title>Halomonas endophytica sp. nov., isolated from storage liquid in the stems of Populus euphratica.</title>
        <authorList>
            <person name="Chen C."/>
        </authorList>
    </citation>
    <scope>NUCLEOTIDE SEQUENCE [LARGE SCALE GENOMIC DNA]</scope>
    <source>
        <strain evidence="2 3">DSM 26881</strain>
    </source>
</reference>
<dbReference type="InterPro" id="IPR017737">
    <property type="entry name" value="TssE1-like"/>
</dbReference>
<feature type="domain" description="IraD/Gp25-like" evidence="1">
    <location>
        <begin position="132"/>
        <end position="233"/>
    </location>
</feature>
<dbReference type="Pfam" id="PF04965">
    <property type="entry name" value="GPW_gp25"/>
    <property type="match status" value="1"/>
</dbReference>
<dbReference type="Proteomes" id="UP000235346">
    <property type="component" value="Unassembled WGS sequence"/>
</dbReference>
<dbReference type="OrthoDB" id="119583at2"/>
<evidence type="ECO:0000313" key="3">
    <source>
        <dbReference type="Proteomes" id="UP000235346"/>
    </source>
</evidence>
<evidence type="ECO:0000313" key="2">
    <source>
        <dbReference type="EMBL" id="PMR67016.1"/>
    </source>
</evidence>
<evidence type="ECO:0000259" key="1">
    <source>
        <dbReference type="Pfam" id="PF04965"/>
    </source>
</evidence>
<gene>
    <name evidence="2" type="ORF">C1H66_21620</name>
</gene>
<name>A0A2N7TFQ4_9GAMM</name>
<organism evidence="2 3">
    <name type="scientific">Halomonas heilongjiangensis</name>
    <dbReference type="NCBI Taxonomy" id="1387883"/>
    <lineage>
        <taxon>Bacteria</taxon>
        <taxon>Pseudomonadati</taxon>
        <taxon>Pseudomonadota</taxon>
        <taxon>Gammaproteobacteria</taxon>
        <taxon>Oceanospirillales</taxon>
        <taxon>Halomonadaceae</taxon>
        <taxon>Halomonas</taxon>
    </lineage>
</organism>